<evidence type="ECO:0000256" key="1">
    <source>
        <dbReference type="ARBA" id="ARBA00004123"/>
    </source>
</evidence>
<comment type="catalytic activity">
    <reaction evidence="12">
        <text>ATP + H2O = ADP + phosphate + H(+)</text>
        <dbReference type="Rhea" id="RHEA:13065"/>
        <dbReference type="ChEBI" id="CHEBI:15377"/>
        <dbReference type="ChEBI" id="CHEBI:15378"/>
        <dbReference type="ChEBI" id="CHEBI:30616"/>
        <dbReference type="ChEBI" id="CHEBI:43474"/>
        <dbReference type="ChEBI" id="CHEBI:456216"/>
        <dbReference type="EC" id="3.6.4.12"/>
    </reaction>
</comment>
<dbReference type="PRINTS" id="PR01657">
    <property type="entry name" value="MCMFAMILY"/>
</dbReference>
<evidence type="ECO:0000256" key="12">
    <source>
        <dbReference type="RuleBase" id="RU368064"/>
    </source>
</evidence>
<name>A0A058ZEH6_FONAL</name>
<dbReference type="PANTHER" id="PTHR11630:SF43">
    <property type="entry name" value="DNA REPLICATION LICENSING FACTOR MCM6"/>
    <property type="match status" value="1"/>
</dbReference>
<evidence type="ECO:0000256" key="11">
    <source>
        <dbReference type="RuleBase" id="RU004070"/>
    </source>
</evidence>
<dbReference type="InterPro" id="IPR041024">
    <property type="entry name" value="Mcm6_C"/>
</dbReference>
<dbReference type="InterPro" id="IPR012340">
    <property type="entry name" value="NA-bd_OB-fold"/>
</dbReference>
<dbReference type="GO" id="GO:0042555">
    <property type="term" value="C:MCM complex"/>
    <property type="evidence" value="ECO:0007669"/>
    <property type="project" value="UniProtKB-UniRule"/>
</dbReference>
<dbReference type="InterPro" id="IPR008049">
    <property type="entry name" value="MCM6"/>
</dbReference>
<evidence type="ECO:0000256" key="7">
    <source>
        <dbReference type="ARBA" id="ARBA00022840"/>
    </source>
</evidence>
<comment type="subunit">
    <text evidence="12">Component of the MCM2-7 complex.</text>
</comment>
<dbReference type="GO" id="GO:0016887">
    <property type="term" value="F:ATP hydrolysis activity"/>
    <property type="evidence" value="ECO:0007669"/>
    <property type="project" value="RHEA"/>
</dbReference>
<keyword evidence="4 11" id="KW-0547">Nucleotide-binding</keyword>
<dbReference type="CDD" id="cd17757">
    <property type="entry name" value="MCM6"/>
    <property type="match status" value="1"/>
</dbReference>
<evidence type="ECO:0000256" key="8">
    <source>
        <dbReference type="ARBA" id="ARBA00023125"/>
    </source>
</evidence>
<evidence type="ECO:0000256" key="2">
    <source>
        <dbReference type="ARBA" id="ARBA00008010"/>
    </source>
</evidence>
<dbReference type="InterPro" id="IPR027417">
    <property type="entry name" value="P-loop_NTPase"/>
</dbReference>
<dbReference type="Gene3D" id="3.40.50.300">
    <property type="entry name" value="P-loop containing nucleotide triphosphate hydrolases"/>
    <property type="match status" value="1"/>
</dbReference>
<dbReference type="FunFam" id="2.20.28.10:FF:000003">
    <property type="entry name" value="DNA helicase"/>
    <property type="match status" value="1"/>
</dbReference>
<dbReference type="PROSITE" id="PS50051">
    <property type="entry name" value="MCM_2"/>
    <property type="match status" value="1"/>
</dbReference>
<dbReference type="GO" id="GO:0005524">
    <property type="term" value="F:ATP binding"/>
    <property type="evidence" value="ECO:0007669"/>
    <property type="project" value="UniProtKB-UniRule"/>
</dbReference>
<keyword evidence="8 11" id="KW-0238">DNA-binding</keyword>
<organism evidence="15">
    <name type="scientific">Fonticula alba</name>
    <name type="common">Slime mold</name>
    <dbReference type="NCBI Taxonomy" id="691883"/>
    <lineage>
        <taxon>Eukaryota</taxon>
        <taxon>Rotosphaerida</taxon>
        <taxon>Fonticulaceae</taxon>
        <taxon>Fonticula</taxon>
    </lineage>
</organism>
<dbReference type="GO" id="GO:0005634">
    <property type="term" value="C:nucleus"/>
    <property type="evidence" value="ECO:0007669"/>
    <property type="project" value="UniProtKB-SubCell"/>
</dbReference>
<comment type="subcellular location">
    <subcellularLocation>
        <location evidence="1 12">Nucleus</location>
    </subcellularLocation>
</comment>
<keyword evidence="5 12" id="KW-0378">Hydrolase</keyword>
<dbReference type="AlphaFoldDB" id="A0A058ZEH6"/>
<dbReference type="EMBL" id="KB932202">
    <property type="protein sequence ID" value="KCV72351.1"/>
    <property type="molecule type" value="Genomic_DNA"/>
</dbReference>
<evidence type="ECO:0000313" key="16">
    <source>
        <dbReference type="Proteomes" id="UP000030693"/>
    </source>
</evidence>
<dbReference type="SUPFAM" id="SSF50249">
    <property type="entry name" value="Nucleic acid-binding proteins"/>
    <property type="match status" value="1"/>
</dbReference>
<dbReference type="GO" id="GO:0006270">
    <property type="term" value="P:DNA replication initiation"/>
    <property type="evidence" value="ECO:0007669"/>
    <property type="project" value="UniProtKB-UniRule"/>
</dbReference>
<reference evidence="15" key="1">
    <citation type="submission" date="2013-04" db="EMBL/GenBank/DDBJ databases">
        <title>The Genome Sequence of Fonticula alba ATCC 38817.</title>
        <authorList>
            <consortium name="The Broad Institute Genomics Platform"/>
            <person name="Russ C."/>
            <person name="Cuomo C."/>
            <person name="Burger G."/>
            <person name="Gray M.W."/>
            <person name="Holland P.W.H."/>
            <person name="King N."/>
            <person name="Lang F.B.F."/>
            <person name="Roger A.J."/>
            <person name="Ruiz-Trillo I."/>
            <person name="Brown M."/>
            <person name="Walker B."/>
            <person name="Young S."/>
            <person name="Zeng Q."/>
            <person name="Gargeya S."/>
            <person name="Fitzgerald M."/>
            <person name="Haas B."/>
            <person name="Abouelleil A."/>
            <person name="Allen A.W."/>
            <person name="Alvarado L."/>
            <person name="Arachchi H.M."/>
            <person name="Berlin A.M."/>
            <person name="Chapman S.B."/>
            <person name="Gainer-Dewar J."/>
            <person name="Goldberg J."/>
            <person name="Griggs A."/>
            <person name="Gujja S."/>
            <person name="Hansen M."/>
            <person name="Howarth C."/>
            <person name="Imamovic A."/>
            <person name="Ireland A."/>
            <person name="Larimer J."/>
            <person name="McCowan C."/>
            <person name="Murphy C."/>
            <person name="Pearson M."/>
            <person name="Poon T.W."/>
            <person name="Priest M."/>
            <person name="Roberts A."/>
            <person name="Saif S."/>
            <person name="Shea T."/>
            <person name="Sisk P."/>
            <person name="Sykes S."/>
            <person name="Wortman J."/>
            <person name="Nusbaum C."/>
            <person name="Birren B."/>
        </authorList>
    </citation>
    <scope>NUCLEOTIDE SEQUENCE [LARGE SCALE GENOMIC DNA]</scope>
    <source>
        <strain evidence="15">ATCC 38817</strain>
    </source>
</reference>
<feature type="domain" description="MCM C-terminal AAA(+) ATPase" evidence="14">
    <location>
        <begin position="343"/>
        <end position="549"/>
    </location>
</feature>
<dbReference type="OMA" id="RHQQTDK"/>
<feature type="compositionally biased region" description="Polar residues" evidence="13">
    <location>
        <begin position="260"/>
        <end position="269"/>
    </location>
</feature>
<keyword evidence="7 11" id="KW-0067">ATP-binding</keyword>
<dbReference type="PRINTS" id="PR01662">
    <property type="entry name" value="MCMPROTEIN6"/>
</dbReference>
<evidence type="ECO:0000256" key="6">
    <source>
        <dbReference type="ARBA" id="ARBA00022806"/>
    </source>
</evidence>
<dbReference type="Pfam" id="PF18263">
    <property type="entry name" value="WHD_MCM6"/>
    <property type="match status" value="1"/>
</dbReference>
<evidence type="ECO:0000256" key="3">
    <source>
        <dbReference type="ARBA" id="ARBA00022705"/>
    </source>
</evidence>
<evidence type="ECO:0000259" key="14">
    <source>
        <dbReference type="PROSITE" id="PS50051"/>
    </source>
</evidence>
<keyword evidence="3 12" id="KW-0235">DNA replication</keyword>
<feature type="region of interest" description="Disordered" evidence="13">
    <location>
        <begin position="254"/>
        <end position="280"/>
    </location>
</feature>
<dbReference type="GO" id="GO:1902969">
    <property type="term" value="P:mitotic DNA replication"/>
    <property type="evidence" value="ECO:0007669"/>
    <property type="project" value="TreeGrafter"/>
</dbReference>
<evidence type="ECO:0000256" key="5">
    <source>
        <dbReference type="ARBA" id="ARBA00022801"/>
    </source>
</evidence>
<evidence type="ECO:0000256" key="9">
    <source>
        <dbReference type="ARBA" id="ARBA00023242"/>
    </source>
</evidence>
<dbReference type="GO" id="GO:0000727">
    <property type="term" value="P:double-strand break repair via break-induced replication"/>
    <property type="evidence" value="ECO:0007669"/>
    <property type="project" value="TreeGrafter"/>
</dbReference>
<evidence type="ECO:0000256" key="13">
    <source>
        <dbReference type="SAM" id="MobiDB-lite"/>
    </source>
</evidence>
<dbReference type="InterPro" id="IPR041562">
    <property type="entry name" value="MCM_lid"/>
</dbReference>
<dbReference type="InterPro" id="IPR033762">
    <property type="entry name" value="MCM_OB"/>
</dbReference>
<dbReference type="InterPro" id="IPR027925">
    <property type="entry name" value="MCM_N"/>
</dbReference>
<dbReference type="EC" id="3.6.4.12" evidence="12"/>
<dbReference type="Gene3D" id="1.20.58.870">
    <property type="match status" value="1"/>
</dbReference>
<dbReference type="eggNOG" id="KOG0480">
    <property type="taxonomic scope" value="Eukaryota"/>
</dbReference>
<keyword evidence="9" id="KW-0539">Nucleus</keyword>
<keyword evidence="10 12" id="KW-0131">Cell cycle</keyword>
<dbReference type="OrthoDB" id="1744952at2759"/>
<dbReference type="Gene3D" id="2.20.28.10">
    <property type="match status" value="1"/>
</dbReference>
<keyword evidence="16" id="KW-1185">Reference proteome</keyword>
<sequence>MDVRLHQAHQPVTKVADDLGESTRVSFVKFLEDQCQTSIQEMIDRNQCTLPVDYRDVEKFSSVLADVLRDHFLRVEPYLRLALLDMVRQIRPDAAKSLQGQYREFWISLYGYQDICRIRELRTHSIGRLSTICATVTRLTEVRPELLLGTFRCGLCQTVVRSVEQQFKYTEPAMCPNNQCNNKAKWELDVEQSTFCDWQKVRVQENSDEIPPGSMPRTMEIILRNETCDRVKPGDKAVFSGCLIVVPDVAQLSSGPGVKGQTQTRSSNARSRDASGEGTSGLKALGVRELTYRLAFLASSADNADSNIKLRFHDSEMDVRAIVESFTLEERQEIWAMKNSPNLYSRLINSICPSVYGSHEIKKGILLMLFGGVHKSSHEGVRLRGDINVCIVGDPSTAKSQFLKYVASFVPRAVYTSGKASSAAGLTASVVRDEETGEFTIEAGAMMLADNGICCIDEFDKMDLHDQVAIHEAMEQQTISIAKAGISATLNARTSVLAAANPIHGRYEKRRSLKYNVNMSPAIMSRFDLFFVLVDEIDATSDQNIAQHLIQVHQNKSVTLAPPFSTAELQRYLRFARALRPKLTPESKVLLAEYYRKLRQTDVNNVAGKTSFRITVRQLESMIRLSEALARLHCEAHIHPQYVDEAYRLLRMSLMHVQTDDISLGDLDAIEGLDDLMIPEGEEEEAAAVDAASAAAGVPSSSALGPATPHAPSSDVPSSSSGLTPAPSSAPPSSVDAAASRPAAAASGRKITVERYKSIAHLVVYYLRRLEDQEAGNAASGARIDDIVAWYLTDFIDREPNAAEEDVRAEETIVRLVIRSLIVRDRVLLVLKEMDSLPEASDMGGVAGGDPLAALASAGANPVVVVHPNFVADDA</sequence>
<dbReference type="SUPFAM" id="SSF52540">
    <property type="entry name" value="P-loop containing nucleoside triphosphate hydrolases"/>
    <property type="match status" value="1"/>
</dbReference>
<comment type="function">
    <text evidence="12">Acts as component of the MCM2-7 complex (MCM complex) which is the replicative helicase essential for 'once per cell cycle' DNA replication initiation and elongation in eukaryotic cells. The active ATPase sites in the MCM2-7 ring are formed through the interaction surfaces of two neighboring subunits such that a critical structure of a conserved arginine finger motif is provided in trans relative to the ATP-binding site of the Walker A box of the adjacent subunit. The six ATPase active sites, however, are likely to contribute differentially to the complex helicase activity.</text>
</comment>
<dbReference type="PANTHER" id="PTHR11630">
    <property type="entry name" value="DNA REPLICATION LICENSING FACTOR MCM FAMILY MEMBER"/>
    <property type="match status" value="1"/>
</dbReference>
<dbReference type="Proteomes" id="UP000030693">
    <property type="component" value="Unassembled WGS sequence"/>
</dbReference>
<dbReference type="STRING" id="691883.A0A058ZEH6"/>
<dbReference type="GeneID" id="20526469"/>
<proteinExistence type="inferred from homology"/>
<keyword evidence="6 12" id="KW-0347">Helicase</keyword>
<evidence type="ECO:0000256" key="4">
    <source>
        <dbReference type="ARBA" id="ARBA00022741"/>
    </source>
</evidence>
<dbReference type="InterPro" id="IPR001208">
    <property type="entry name" value="MCM_dom"/>
</dbReference>
<gene>
    <name evidence="15" type="ORF">H696_01744</name>
</gene>
<dbReference type="FunFam" id="3.40.50.300:FF:000115">
    <property type="entry name" value="DNA helicase"/>
    <property type="match status" value="1"/>
</dbReference>
<dbReference type="RefSeq" id="XP_009493929.1">
    <property type="nucleotide sequence ID" value="XM_009495654.1"/>
</dbReference>
<dbReference type="SMART" id="SM00350">
    <property type="entry name" value="MCM"/>
    <property type="match status" value="1"/>
</dbReference>
<dbReference type="GO" id="GO:1990518">
    <property type="term" value="F:single-stranded 3'-5' DNA helicase activity"/>
    <property type="evidence" value="ECO:0007669"/>
    <property type="project" value="TreeGrafter"/>
</dbReference>
<comment type="similarity">
    <text evidence="2 11">Belongs to the MCM family.</text>
</comment>
<accession>A0A058ZEH6</accession>
<dbReference type="PROSITE" id="PS00847">
    <property type="entry name" value="MCM_1"/>
    <property type="match status" value="1"/>
</dbReference>
<dbReference type="Pfam" id="PF17207">
    <property type="entry name" value="MCM_OB"/>
    <property type="match status" value="1"/>
</dbReference>
<dbReference type="Gene3D" id="2.40.50.140">
    <property type="entry name" value="Nucleic acid-binding proteins"/>
    <property type="match status" value="1"/>
</dbReference>
<dbReference type="Pfam" id="PF00493">
    <property type="entry name" value="MCM"/>
    <property type="match status" value="1"/>
</dbReference>
<dbReference type="Gene3D" id="3.30.1640.10">
    <property type="entry name" value="mini-chromosome maintenance (MCM) complex, chain A, domain 1"/>
    <property type="match status" value="1"/>
</dbReference>
<dbReference type="GO" id="GO:0003697">
    <property type="term" value="F:single-stranded DNA binding"/>
    <property type="evidence" value="ECO:0007669"/>
    <property type="project" value="TreeGrafter"/>
</dbReference>
<dbReference type="InterPro" id="IPR018525">
    <property type="entry name" value="MCM_CS"/>
</dbReference>
<dbReference type="Pfam" id="PF14551">
    <property type="entry name" value="MCM_N"/>
    <property type="match status" value="1"/>
</dbReference>
<dbReference type="InterPro" id="IPR031327">
    <property type="entry name" value="MCM"/>
</dbReference>
<feature type="region of interest" description="Disordered" evidence="13">
    <location>
        <begin position="698"/>
        <end position="741"/>
    </location>
</feature>
<protein>
    <recommendedName>
        <fullName evidence="12">DNA replication licensing factor MCM6</fullName>
        <ecNumber evidence="12">3.6.4.12</ecNumber>
    </recommendedName>
</protein>
<evidence type="ECO:0000256" key="10">
    <source>
        <dbReference type="ARBA" id="ARBA00023306"/>
    </source>
</evidence>
<evidence type="ECO:0000313" key="15">
    <source>
        <dbReference type="EMBL" id="KCV72351.1"/>
    </source>
</evidence>
<dbReference type="Pfam" id="PF17855">
    <property type="entry name" value="MCM_lid"/>
    <property type="match status" value="1"/>
</dbReference>